<dbReference type="GO" id="GO:0005886">
    <property type="term" value="C:plasma membrane"/>
    <property type="evidence" value="ECO:0007669"/>
    <property type="project" value="UniProtKB-SubCell"/>
</dbReference>
<feature type="transmembrane region" description="Helical" evidence="8">
    <location>
        <begin position="648"/>
        <end position="668"/>
    </location>
</feature>
<dbReference type="PROSITE" id="PS50156">
    <property type="entry name" value="SSD"/>
    <property type="match status" value="1"/>
</dbReference>
<evidence type="ECO:0000256" key="3">
    <source>
        <dbReference type="ARBA" id="ARBA00022475"/>
    </source>
</evidence>
<evidence type="ECO:0000256" key="8">
    <source>
        <dbReference type="SAM" id="Phobius"/>
    </source>
</evidence>
<dbReference type="SUPFAM" id="SSF82866">
    <property type="entry name" value="Multidrug efflux transporter AcrB transmembrane domain"/>
    <property type="match status" value="2"/>
</dbReference>
<feature type="transmembrane region" description="Helical" evidence="8">
    <location>
        <begin position="1019"/>
        <end position="1046"/>
    </location>
</feature>
<comment type="similarity">
    <text evidence="2">Belongs to the resistance-nodulation-cell division (RND) (TC 2.A.6) family. MmpL subfamily.</text>
</comment>
<dbReference type="InterPro" id="IPR000731">
    <property type="entry name" value="SSD"/>
</dbReference>
<feature type="transmembrane region" description="Helical" evidence="8">
    <location>
        <begin position="721"/>
        <end position="742"/>
    </location>
</feature>
<dbReference type="EMBL" id="AP031322">
    <property type="protein sequence ID" value="BFH72146.1"/>
    <property type="molecule type" value="Genomic_DNA"/>
</dbReference>
<keyword evidence="6 8" id="KW-0472">Membrane</keyword>
<organism evidence="10">
    <name type="scientific">Sulfurisphaera javensis</name>
    <dbReference type="NCBI Taxonomy" id="2049879"/>
    <lineage>
        <taxon>Archaea</taxon>
        <taxon>Thermoproteota</taxon>
        <taxon>Thermoprotei</taxon>
        <taxon>Sulfolobales</taxon>
        <taxon>Sulfolobaceae</taxon>
        <taxon>Sulfurisphaera</taxon>
    </lineage>
</organism>
<keyword evidence="7" id="KW-0175">Coiled coil</keyword>
<evidence type="ECO:0000256" key="5">
    <source>
        <dbReference type="ARBA" id="ARBA00022989"/>
    </source>
</evidence>
<evidence type="ECO:0000256" key="2">
    <source>
        <dbReference type="ARBA" id="ARBA00010157"/>
    </source>
</evidence>
<evidence type="ECO:0000256" key="1">
    <source>
        <dbReference type="ARBA" id="ARBA00004651"/>
    </source>
</evidence>
<evidence type="ECO:0000256" key="7">
    <source>
        <dbReference type="SAM" id="Coils"/>
    </source>
</evidence>
<protein>
    <submittedName>
        <fullName evidence="10">MMPL family transporter</fullName>
    </submittedName>
</protein>
<proteinExistence type="inferred from homology"/>
<feature type="coiled-coil region" evidence="7">
    <location>
        <begin position="131"/>
        <end position="158"/>
    </location>
</feature>
<keyword evidence="4 8" id="KW-0812">Transmembrane</keyword>
<dbReference type="GeneID" id="92353023"/>
<dbReference type="PANTHER" id="PTHR33406:SF6">
    <property type="entry name" value="MEMBRANE PROTEIN YDGH-RELATED"/>
    <property type="match status" value="1"/>
</dbReference>
<dbReference type="InterPro" id="IPR004869">
    <property type="entry name" value="MMPL_dom"/>
</dbReference>
<feature type="transmembrane region" description="Helical" evidence="8">
    <location>
        <begin position="754"/>
        <end position="775"/>
    </location>
</feature>
<feature type="transmembrane region" description="Helical" evidence="8">
    <location>
        <begin position="680"/>
        <end position="700"/>
    </location>
</feature>
<evidence type="ECO:0000313" key="10">
    <source>
        <dbReference type="EMBL" id="BFH72146.1"/>
    </source>
</evidence>
<keyword evidence="3" id="KW-1003">Cell membrane</keyword>
<feature type="transmembrane region" description="Helical" evidence="8">
    <location>
        <begin position="966"/>
        <end position="984"/>
    </location>
</feature>
<feature type="domain" description="SSD" evidence="9">
    <location>
        <begin position="655"/>
        <end position="774"/>
    </location>
</feature>
<dbReference type="Pfam" id="PF03176">
    <property type="entry name" value="MMPL"/>
    <property type="match status" value="2"/>
</dbReference>
<evidence type="ECO:0000256" key="6">
    <source>
        <dbReference type="ARBA" id="ARBA00023136"/>
    </source>
</evidence>
<feature type="transmembrane region" description="Helical" evidence="8">
    <location>
        <begin position="1100"/>
        <end position="1126"/>
    </location>
</feature>
<reference evidence="10" key="1">
    <citation type="submission" date="2024-03" db="EMBL/GenBank/DDBJ databases">
        <title>Complete genome sequence of Sulfurisphaera javensis strain KD-1.</title>
        <authorList>
            <person name="Sakai H."/>
            <person name="Nur N."/>
            <person name="Suwanto A."/>
            <person name="Kurosawa N."/>
        </authorList>
    </citation>
    <scope>NUCLEOTIDE SEQUENCE</scope>
    <source>
        <strain evidence="10">KD-1</strain>
    </source>
</reference>
<dbReference type="KEGG" id="sjv:SJAV_00900"/>
<accession>A0AAT9GMS2</accession>
<feature type="transmembrane region" description="Helical" evidence="8">
    <location>
        <begin position="993"/>
        <end position="1013"/>
    </location>
</feature>
<comment type="subcellular location">
    <subcellularLocation>
        <location evidence="1">Cell membrane</location>
        <topology evidence="1">Multi-pass membrane protein</topology>
    </subcellularLocation>
</comment>
<dbReference type="Gene3D" id="1.20.1640.10">
    <property type="entry name" value="Multidrug efflux transporter AcrB transmembrane domain"/>
    <property type="match status" value="2"/>
</dbReference>
<gene>
    <name evidence="10" type="ORF">SJAV_00900</name>
</gene>
<keyword evidence="5 8" id="KW-1133">Transmembrane helix</keyword>
<feature type="transmembrane region" description="Helical" evidence="8">
    <location>
        <begin position="799"/>
        <end position="821"/>
    </location>
</feature>
<name>A0AAT9GMS2_9CREN</name>
<sequence length="1137" mass="128040">MFNGLANFIVKRWYVVIAIWIVLIILSAPLSSLFLKSVSYQVTISVPGSTSAKAEHIVGSYFKLLGASGSNGVLVIEGNVSKYSTFLANLTSYGNISLYNFYTIEKSILNQTLVNIGPKVENLTSALLNISKNEENTSLKLQNEYQNLTSEIAKLEQLHNGTIKVENEFINISNTLNSTALKIHELHNSLVENYSTFIKIHEGEIQTNETIYNLSRFLFIPVSAFLQVWKVAYNQTHNVLLSNEIAYEKIYSQLPNQEEKDYFTLFYHYWNNSEITPLNIYEVADESIYNASEHFFNVTQFEFVAFTLHYINITNFNNVTVIEETTVKYFNITYDVPIELGEELLTQKPFSVLISLYSEKTGLPSAFLEEVYNSTNFKELALNEILNKTNSTVEKEFVQCVYSNLTLNPEVFAINYIASHYNVSKELVSNILSFNTTENYINYLSSVASNKTNLPSWLFINLLKYDNVSNLTAYLFSSHLTKLSQLLQKSNLTTTKLAFMLQTNISIRNLAIELIVNYANFSPILTVNKTDLINVLANNFTIYDLLKDNNFPIEPIQNITDNLYTSNMFLIFMKGNFTYKEAENFQNYIQQKLNVKTYLTGGEPINYQLKKIASEAYSIAIPVGIILAIILAGIYFRSFVTAFIPLTIYISAYLVASVFLWLIVIKILNITVNFLTPSEVLLLALGLGTDYVVFIASRYIEERRKGKNKEEAVHEAVKWGGRAVTITALIVMLSFLFIYIYRIPFFSDTAISDMLAVVIVWLSAITLFPAILRGAGDKLFFPRKFNKSEVKKVKIKRPALYVGVISAIVIISVFIASFTPLTLNVLALLPPSQATQGVTILSTQFKSANIFPIYVVIPYNGTFNQTAYNYAVQIYKELSAIPGVTAVDSPVSPYGGLINSSQLSAYNYTQYFSHGYMLFVVNQKYQPFSNQAFQIVQQIEKEIKNGYVGGGPVDAFNIYNFVRTNFFIIVAEISITMFILLYIMTRSLAVSGVIIYIILSAVAITLALERLIFTSTLGYSIFAVVPIFLVSIIIGIGMDYNIFLVARVHEELEKGSNMEEAVETAVSNLRVTIAFLGLIFAGTLGSLMLVKASILQELGFAFAVAAILETTVLWGYLAPSLLILLYRKFKIRPKLIV</sequence>
<dbReference type="RefSeq" id="WP_369610395.1">
    <property type="nucleotide sequence ID" value="NZ_AP031322.1"/>
</dbReference>
<feature type="transmembrane region" description="Helical" evidence="8">
    <location>
        <begin position="12"/>
        <end position="35"/>
    </location>
</feature>
<dbReference type="InterPro" id="IPR050545">
    <property type="entry name" value="Mycobact_MmpL"/>
</dbReference>
<evidence type="ECO:0000259" key="9">
    <source>
        <dbReference type="PROSITE" id="PS50156"/>
    </source>
</evidence>
<evidence type="ECO:0000256" key="4">
    <source>
        <dbReference type="ARBA" id="ARBA00022692"/>
    </source>
</evidence>
<dbReference type="PANTHER" id="PTHR33406">
    <property type="entry name" value="MEMBRANE PROTEIN MJ1562-RELATED"/>
    <property type="match status" value="1"/>
</dbReference>
<feature type="transmembrane region" description="Helical" evidence="8">
    <location>
        <begin position="616"/>
        <end position="636"/>
    </location>
</feature>
<feature type="transmembrane region" description="Helical" evidence="8">
    <location>
        <begin position="1067"/>
        <end position="1088"/>
    </location>
</feature>
<dbReference type="AlphaFoldDB" id="A0AAT9GMS2"/>